<dbReference type="FunCoup" id="A0A152A2Y1">
    <property type="interactions" value="1"/>
</dbReference>
<dbReference type="PROSITE" id="PS50920">
    <property type="entry name" value="SOLCAR"/>
    <property type="match status" value="3"/>
</dbReference>
<dbReference type="GO" id="GO:0005743">
    <property type="term" value="C:mitochondrial inner membrane"/>
    <property type="evidence" value="ECO:0007669"/>
    <property type="project" value="UniProtKB-SubCell"/>
</dbReference>
<keyword evidence="2 10" id="KW-0813">Transport</keyword>
<evidence type="ECO:0000256" key="1">
    <source>
        <dbReference type="ARBA" id="ARBA00004448"/>
    </source>
</evidence>
<dbReference type="Proteomes" id="UP000076078">
    <property type="component" value="Unassembled WGS sequence"/>
</dbReference>
<dbReference type="InterPro" id="IPR023395">
    <property type="entry name" value="MCP_dom_sf"/>
</dbReference>
<evidence type="ECO:0000256" key="6">
    <source>
        <dbReference type="ARBA" id="ARBA00022989"/>
    </source>
</evidence>
<evidence type="ECO:0000256" key="8">
    <source>
        <dbReference type="ARBA" id="ARBA00023136"/>
    </source>
</evidence>
<comment type="caution">
    <text evidence="11">The sequence shown here is derived from an EMBL/GenBank/DDBJ whole genome shotgun (WGS) entry which is preliminary data.</text>
</comment>
<comment type="similarity">
    <text evidence="10">Belongs to the mitochondrial carrier (TC 2.A.29) family.</text>
</comment>
<accession>A0A152A2Y1</accession>
<keyword evidence="6" id="KW-1133">Transmembrane helix</keyword>
<name>A0A152A2Y1_TIELA</name>
<dbReference type="Gene3D" id="1.50.40.10">
    <property type="entry name" value="Mitochondrial carrier domain"/>
    <property type="match status" value="1"/>
</dbReference>
<evidence type="ECO:0000256" key="7">
    <source>
        <dbReference type="ARBA" id="ARBA00023128"/>
    </source>
</evidence>
<evidence type="ECO:0000313" key="12">
    <source>
        <dbReference type="Proteomes" id="UP000076078"/>
    </source>
</evidence>
<dbReference type="PANTHER" id="PTHR45829">
    <property type="entry name" value="MITOCHONDRIAL CARRIER PROTEIN RIM2"/>
    <property type="match status" value="1"/>
</dbReference>
<dbReference type="STRING" id="361077.A0A152A2Y1"/>
<feature type="repeat" description="Solcar" evidence="9">
    <location>
        <begin position="66"/>
        <end position="154"/>
    </location>
</feature>
<keyword evidence="5" id="KW-0999">Mitochondrion inner membrane</keyword>
<dbReference type="InterPro" id="IPR018108">
    <property type="entry name" value="MCP_transmembrane"/>
</dbReference>
<keyword evidence="4" id="KW-0677">Repeat</keyword>
<dbReference type="GO" id="GO:1990519">
    <property type="term" value="P:pyrimidine nucleotide import into mitochondrion"/>
    <property type="evidence" value="ECO:0007669"/>
    <property type="project" value="TreeGrafter"/>
</dbReference>
<feature type="repeat" description="Solcar" evidence="9">
    <location>
        <begin position="1"/>
        <end position="55"/>
    </location>
</feature>
<dbReference type="PANTHER" id="PTHR45829:SF4">
    <property type="entry name" value="MITOCHONDRIAL CARRIER PROTEIN RIM2"/>
    <property type="match status" value="1"/>
</dbReference>
<dbReference type="SUPFAM" id="SSF103506">
    <property type="entry name" value="Mitochondrial carrier"/>
    <property type="match status" value="1"/>
</dbReference>
<dbReference type="InParanoid" id="A0A152A2Y1"/>
<keyword evidence="8 9" id="KW-0472">Membrane</keyword>
<evidence type="ECO:0000256" key="5">
    <source>
        <dbReference type="ARBA" id="ARBA00022792"/>
    </source>
</evidence>
<feature type="repeat" description="Solcar" evidence="9">
    <location>
        <begin position="176"/>
        <end position="265"/>
    </location>
</feature>
<dbReference type="OrthoDB" id="10266426at2759"/>
<dbReference type="InterPro" id="IPR049562">
    <property type="entry name" value="SLC25A33/36-like"/>
</dbReference>
<evidence type="ECO:0000313" key="11">
    <source>
        <dbReference type="EMBL" id="KYR00569.1"/>
    </source>
</evidence>
<dbReference type="OMA" id="MVAYPHE"/>
<proteinExistence type="inferred from homology"/>
<keyword evidence="7" id="KW-0496">Mitochondrion</keyword>
<organism evidence="11 12">
    <name type="scientific">Tieghemostelium lacteum</name>
    <name type="common">Slime mold</name>
    <name type="synonym">Dictyostelium lacteum</name>
    <dbReference type="NCBI Taxonomy" id="361077"/>
    <lineage>
        <taxon>Eukaryota</taxon>
        <taxon>Amoebozoa</taxon>
        <taxon>Evosea</taxon>
        <taxon>Eumycetozoa</taxon>
        <taxon>Dictyostelia</taxon>
        <taxon>Dictyosteliales</taxon>
        <taxon>Raperosteliaceae</taxon>
        <taxon>Tieghemostelium</taxon>
    </lineage>
</organism>
<keyword evidence="3 9" id="KW-0812">Transmembrane</keyword>
<dbReference type="Pfam" id="PF00153">
    <property type="entry name" value="Mito_carr"/>
    <property type="match status" value="3"/>
</dbReference>
<keyword evidence="12" id="KW-1185">Reference proteome</keyword>
<dbReference type="EMBL" id="LODT01000013">
    <property type="protein sequence ID" value="KYR00569.1"/>
    <property type="molecule type" value="Genomic_DNA"/>
</dbReference>
<comment type="subcellular location">
    <subcellularLocation>
        <location evidence="1">Mitochondrion inner membrane</location>
        <topology evidence="1">Multi-pass membrane protein</topology>
    </subcellularLocation>
</comment>
<evidence type="ECO:0000256" key="3">
    <source>
        <dbReference type="ARBA" id="ARBA00022692"/>
    </source>
</evidence>
<sequence>MQVSHRNKSIVSTVQNMIERPGGVKNLYSGLKPTLLGLVPSWAIYFTTYNYLKTVISPRLLGSDQNSTSVHILSAAGAGVVNSTFTNPIWVVKTRFITQEMKGRQRKYTGIIQCFISIYKEEGFAAFYKGLGPSLLGIAHVGVQFPLYEKFKLILAEKNRMKLGDGGVSQTSESNLSIIDIMVASSVSKIIASMVAYPHEVLRSRLQDSSPDSPYRYKGSLLSNFKQIYYEEGIRGLYKGMGVNLLRVTPSCVITFTSYEYIKKYLLSMSI</sequence>
<protein>
    <submittedName>
        <fullName evidence="11">Mitochondrial substrate carrier family protein</fullName>
    </submittedName>
</protein>
<evidence type="ECO:0000256" key="4">
    <source>
        <dbReference type="ARBA" id="ARBA00022737"/>
    </source>
</evidence>
<reference evidence="11 12" key="1">
    <citation type="submission" date="2015-12" db="EMBL/GenBank/DDBJ databases">
        <title>Dictyostelia acquired genes for synthesis and detection of signals that induce cell-type specialization by lateral gene transfer from prokaryotes.</title>
        <authorList>
            <person name="Gloeckner G."/>
            <person name="Schaap P."/>
        </authorList>
    </citation>
    <scope>NUCLEOTIDE SEQUENCE [LARGE SCALE GENOMIC DNA]</scope>
    <source>
        <strain evidence="11 12">TK</strain>
    </source>
</reference>
<dbReference type="GO" id="GO:0015218">
    <property type="term" value="F:pyrimidine nucleotide transmembrane transporter activity"/>
    <property type="evidence" value="ECO:0007669"/>
    <property type="project" value="InterPro"/>
</dbReference>
<gene>
    <name evidence="11" type="ORF">DLAC_02588</name>
</gene>
<evidence type="ECO:0000256" key="9">
    <source>
        <dbReference type="PROSITE-ProRule" id="PRU00282"/>
    </source>
</evidence>
<evidence type="ECO:0000256" key="10">
    <source>
        <dbReference type="RuleBase" id="RU000488"/>
    </source>
</evidence>
<dbReference type="AlphaFoldDB" id="A0A152A2Y1"/>
<evidence type="ECO:0000256" key="2">
    <source>
        <dbReference type="ARBA" id="ARBA00022448"/>
    </source>
</evidence>